<dbReference type="EC" id="5.1.3.13" evidence="3 7"/>
<dbReference type="CDD" id="cd00438">
    <property type="entry name" value="cupin_RmlC"/>
    <property type="match status" value="1"/>
</dbReference>
<dbReference type="InterPro" id="IPR014710">
    <property type="entry name" value="RmlC-like_jellyroll"/>
</dbReference>
<dbReference type="OrthoDB" id="9800680at2"/>
<name>A0A1V9G2U6_9BACT</name>
<dbReference type="Gene3D" id="2.60.120.10">
    <property type="entry name" value="Jelly Rolls"/>
    <property type="match status" value="1"/>
</dbReference>
<dbReference type="UniPathway" id="UPA00124"/>
<dbReference type="GO" id="GO:0008830">
    <property type="term" value="F:dTDP-4-dehydrorhamnose 3,5-epimerase activity"/>
    <property type="evidence" value="ECO:0007669"/>
    <property type="project" value="UniProtKB-UniRule"/>
</dbReference>
<accession>A0A1V9G2U6</accession>
<dbReference type="AlphaFoldDB" id="A0A1V9G2U6"/>
<comment type="pathway">
    <text evidence="7">Carbohydrate biosynthesis; dTDP-L-rhamnose biosynthesis.</text>
</comment>
<protein>
    <recommendedName>
        <fullName evidence="4 7">dTDP-4-dehydrorhamnose 3,5-epimerase</fullName>
        <ecNumber evidence="3 7">5.1.3.13</ecNumber>
    </recommendedName>
    <alternativeName>
        <fullName evidence="7">Thymidine diphospho-4-keto-rhamnose 3,5-epimerase</fullName>
    </alternativeName>
</protein>
<keyword evidence="7" id="KW-0413">Isomerase</keyword>
<evidence type="ECO:0000256" key="6">
    <source>
        <dbReference type="PIRSR" id="PIRSR600888-3"/>
    </source>
</evidence>
<keyword evidence="9" id="KW-1185">Reference proteome</keyword>
<comment type="caution">
    <text evidence="8">The sequence shown here is derived from an EMBL/GenBank/DDBJ whole genome shotgun (WGS) entry which is preliminary data.</text>
</comment>
<evidence type="ECO:0000256" key="7">
    <source>
        <dbReference type="RuleBase" id="RU364069"/>
    </source>
</evidence>
<comment type="catalytic activity">
    <reaction evidence="1 7">
        <text>dTDP-4-dehydro-6-deoxy-alpha-D-glucose = dTDP-4-dehydro-beta-L-rhamnose</text>
        <dbReference type="Rhea" id="RHEA:16969"/>
        <dbReference type="ChEBI" id="CHEBI:57649"/>
        <dbReference type="ChEBI" id="CHEBI:62830"/>
        <dbReference type="EC" id="5.1.3.13"/>
    </reaction>
</comment>
<feature type="active site" description="Proton donor" evidence="5">
    <location>
        <position position="132"/>
    </location>
</feature>
<evidence type="ECO:0000256" key="1">
    <source>
        <dbReference type="ARBA" id="ARBA00001298"/>
    </source>
</evidence>
<evidence type="ECO:0000256" key="5">
    <source>
        <dbReference type="PIRSR" id="PIRSR600888-1"/>
    </source>
</evidence>
<evidence type="ECO:0000256" key="2">
    <source>
        <dbReference type="ARBA" id="ARBA00001997"/>
    </source>
</evidence>
<dbReference type="GO" id="GO:0005829">
    <property type="term" value="C:cytosol"/>
    <property type="evidence" value="ECO:0007669"/>
    <property type="project" value="TreeGrafter"/>
</dbReference>
<dbReference type="PANTHER" id="PTHR21047">
    <property type="entry name" value="DTDP-6-DEOXY-D-GLUCOSE-3,5 EPIMERASE"/>
    <property type="match status" value="1"/>
</dbReference>
<dbReference type="STRING" id="1703345.A3860_18690"/>
<dbReference type="EMBL" id="LVYD01000041">
    <property type="protein sequence ID" value="OQP64786.1"/>
    <property type="molecule type" value="Genomic_DNA"/>
</dbReference>
<feature type="active site" description="Proton acceptor" evidence="5">
    <location>
        <position position="62"/>
    </location>
</feature>
<dbReference type="Proteomes" id="UP000192796">
    <property type="component" value="Unassembled WGS sequence"/>
</dbReference>
<gene>
    <name evidence="8" type="ORF">A3860_18690</name>
</gene>
<evidence type="ECO:0000256" key="4">
    <source>
        <dbReference type="ARBA" id="ARBA00019595"/>
    </source>
</evidence>
<comment type="function">
    <text evidence="2 7">Catalyzes the epimerization of the C3' and C5'positions of dTDP-6-deoxy-D-xylo-4-hexulose, forming dTDP-6-deoxy-L-lyxo-4-hexulose.</text>
</comment>
<comment type="subunit">
    <text evidence="7">Homodimer.</text>
</comment>
<dbReference type="GO" id="GO:0019305">
    <property type="term" value="P:dTDP-rhamnose biosynthetic process"/>
    <property type="evidence" value="ECO:0007669"/>
    <property type="project" value="UniProtKB-UniRule"/>
</dbReference>
<evidence type="ECO:0000256" key="3">
    <source>
        <dbReference type="ARBA" id="ARBA00012098"/>
    </source>
</evidence>
<dbReference type="InterPro" id="IPR000888">
    <property type="entry name" value="RmlC-like"/>
</dbReference>
<dbReference type="GO" id="GO:0000271">
    <property type="term" value="P:polysaccharide biosynthetic process"/>
    <property type="evidence" value="ECO:0007669"/>
    <property type="project" value="TreeGrafter"/>
</dbReference>
<dbReference type="InterPro" id="IPR011051">
    <property type="entry name" value="RmlC_Cupin_sf"/>
</dbReference>
<reference evidence="8 9" key="1">
    <citation type="submission" date="2016-03" db="EMBL/GenBank/DDBJ databases">
        <title>Niastella vici sp. nov., isolated from farmland soil.</title>
        <authorList>
            <person name="Chen L."/>
            <person name="Wang D."/>
            <person name="Yang S."/>
            <person name="Wang G."/>
        </authorList>
    </citation>
    <scope>NUCLEOTIDE SEQUENCE [LARGE SCALE GENOMIC DNA]</scope>
    <source>
        <strain evidence="8 9">DJ57</strain>
    </source>
</reference>
<evidence type="ECO:0000313" key="9">
    <source>
        <dbReference type="Proteomes" id="UP000192796"/>
    </source>
</evidence>
<organism evidence="8 9">
    <name type="scientific">Niastella vici</name>
    <dbReference type="NCBI Taxonomy" id="1703345"/>
    <lineage>
        <taxon>Bacteria</taxon>
        <taxon>Pseudomonadati</taxon>
        <taxon>Bacteroidota</taxon>
        <taxon>Chitinophagia</taxon>
        <taxon>Chitinophagales</taxon>
        <taxon>Chitinophagaceae</taxon>
        <taxon>Niastella</taxon>
    </lineage>
</organism>
<dbReference type="NCBIfam" id="TIGR01221">
    <property type="entry name" value="rmlC"/>
    <property type="match status" value="1"/>
</dbReference>
<dbReference type="Pfam" id="PF00908">
    <property type="entry name" value="dTDP_sugar_isom"/>
    <property type="match status" value="1"/>
</dbReference>
<feature type="site" description="Participates in a stacking interaction with the thymidine ring of dTDP-4-oxo-6-deoxyglucose" evidence="6">
    <location>
        <position position="138"/>
    </location>
</feature>
<sequence length="188" mass="21489">MKFIPTPLKGAYTIELEKRGDNRGFFARFFCENEFSEAGLITRFVQINNSLTEKKGTLRGMHYQLQPSAEVKVVRCLRGSLYDVILDLRPDSPTFGKWFGAELSAENRVMMYVPQGFAHGFVTLQNETEALYLVSALYAPQLERGVRYNDPKFNIQWPIEPVEISDKDKAWPDFDPSFHGVDTLKGLV</sequence>
<proteinExistence type="inferred from homology"/>
<dbReference type="RefSeq" id="WP_081146599.1">
    <property type="nucleotide sequence ID" value="NZ_LVYD01000041.1"/>
</dbReference>
<dbReference type="SUPFAM" id="SSF51182">
    <property type="entry name" value="RmlC-like cupins"/>
    <property type="match status" value="1"/>
</dbReference>
<evidence type="ECO:0000313" key="8">
    <source>
        <dbReference type="EMBL" id="OQP64786.1"/>
    </source>
</evidence>
<dbReference type="PANTHER" id="PTHR21047:SF2">
    <property type="entry name" value="THYMIDINE DIPHOSPHO-4-KETO-RHAMNOSE 3,5-EPIMERASE"/>
    <property type="match status" value="1"/>
</dbReference>
<comment type="similarity">
    <text evidence="7">Belongs to the dTDP-4-dehydrorhamnose 3,5-epimerase family.</text>
</comment>